<dbReference type="Pfam" id="PF03704">
    <property type="entry name" value="BTAD"/>
    <property type="match status" value="1"/>
</dbReference>
<feature type="domain" description="OmpR/PhoB-type" evidence="7">
    <location>
        <begin position="1"/>
        <end position="93"/>
    </location>
</feature>
<dbReference type="SUPFAM" id="SSF48452">
    <property type="entry name" value="TPR-like"/>
    <property type="match status" value="1"/>
</dbReference>
<dbReference type="OrthoDB" id="4336084at2"/>
<dbReference type="SUPFAM" id="SSF46894">
    <property type="entry name" value="C-terminal effector domain of the bipartite response regulators"/>
    <property type="match status" value="1"/>
</dbReference>
<sequence length="254" mass="28321">MRFRLLGPLECVDVAGRWRPVTGPRQRVLLATLLLHANTPISVDTLADAVWDGAPPAGHAQTLRSHVMRLRRSLAPEDAVGLRTRAPGYVLAVTHHELDVHRFESLGQEAAGHFRAGAWTAVSDTAERALQLWRAQPLLDVPSQLLHENVVPRLEQLRLQLMEFRFDAELRLGRHHALVPQLQALVTVHPLHERFSAQLMLSLSRTGRRTEALAVYRSARRTLIDELGVEPGPEMARVHQCILSGDDPGLDRAA</sequence>
<evidence type="ECO:0000256" key="2">
    <source>
        <dbReference type="ARBA" id="ARBA00023012"/>
    </source>
</evidence>
<dbReference type="PANTHER" id="PTHR35807:SF1">
    <property type="entry name" value="TRANSCRIPTIONAL REGULATOR REDD"/>
    <property type="match status" value="1"/>
</dbReference>
<evidence type="ECO:0000256" key="3">
    <source>
        <dbReference type="ARBA" id="ARBA00023015"/>
    </source>
</evidence>
<name>A0A1H6B912_9ACTN</name>
<dbReference type="CDD" id="cd15831">
    <property type="entry name" value="BTAD"/>
    <property type="match status" value="1"/>
</dbReference>
<dbReference type="PANTHER" id="PTHR35807">
    <property type="entry name" value="TRANSCRIPTIONAL REGULATOR REDD-RELATED"/>
    <property type="match status" value="1"/>
</dbReference>
<dbReference type="InterPro" id="IPR001867">
    <property type="entry name" value="OmpR/PhoB-type_DNA-bd"/>
</dbReference>
<keyword evidence="3" id="KW-0805">Transcription regulation</keyword>
<dbReference type="RefSeq" id="WP_103886589.1">
    <property type="nucleotide sequence ID" value="NZ_FNVU01000006.1"/>
</dbReference>
<dbReference type="PROSITE" id="PS51755">
    <property type="entry name" value="OMPR_PHOB"/>
    <property type="match status" value="1"/>
</dbReference>
<dbReference type="InterPro" id="IPR016032">
    <property type="entry name" value="Sig_transdc_resp-reg_C-effctor"/>
</dbReference>
<protein>
    <submittedName>
        <fullName evidence="8">DNA-binding transcriptional activator of the SARP family</fullName>
    </submittedName>
</protein>
<keyword evidence="5" id="KW-0804">Transcription</keyword>
<dbReference type="Proteomes" id="UP000236754">
    <property type="component" value="Unassembled WGS sequence"/>
</dbReference>
<reference evidence="8 9" key="1">
    <citation type="submission" date="2016-10" db="EMBL/GenBank/DDBJ databases">
        <authorList>
            <person name="de Groot N.N."/>
        </authorList>
    </citation>
    <scope>NUCLEOTIDE SEQUENCE [LARGE SCALE GENOMIC DNA]</scope>
    <source>
        <strain evidence="8 9">CGMCC 4.2023</strain>
    </source>
</reference>
<dbReference type="Gene3D" id="1.10.10.10">
    <property type="entry name" value="Winged helix-like DNA-binding domain superfamily/Winged helix DNA-binding domain"/>
    <property type="match status" value="1"/>
</dbReference>
<feature type="DNA-binding region" description="OmpR/PhoB-type" evidence="6">
    <location>
        <begin position="1"/>
        <end position="93"/>
    </location>
</feature>
<keyword evidence="2" id="KW-0902">Two-component regulatory system</keyword>
<dbReference type="GO" id="GO:0003677">
    <property type="term" value="F:DNA binding"/>
    <property type="evidence" value="ECO:0007669"/>
    <property type="project" value="UniProtKB-UniRule"/>
</dbReference>
<dbReference type="GO" id="GO:0006355">
    <property type="term" value="P:regulation of DNA-templated transcription"/>
    <property type="evidence" value="ECO:0007669"/>
    <property type="project" value="InterPro"/>
</dbReference>
<dbReference type="InterPro" id="IPR036388">
    <property type="entry name" value="WH-like_DNA-bd_sf"/>
</dbReference>
<evidence type="ECO:0000313" key="9">
    <source>
        <dbReference type="Proteomes" id="UP000236754"/>
    </source>
</evidence>
<evidence type="ECO:0000259" key="7">
    <source>
        <dbReference type="PROSITE" id="PS51755"/>
    </source>
</evidence>
<organism evidence="8 9">
    <name type="scientific">Actinacidiphila yanglinensis</name>
    <dbReference type="NCBI Taxonomy" id="310779"/>
    <lineage>
        <taxon>Bacteria</taxon>
        <taxon>Bacillati</taxon>
        <taxon>Actinomycetota</taxon>
        <taxon>Actinomycetes</taxon>
        <taxon>Kitasatosporales</taxon>
        <taxon>Streptomycetaceae</taxon>
        <taxon>Actinacidiphila</taxon>
    </lineage>
</organism>
<keyword evidence="4 6" id="KW-0238">DNA-binding</keyword>
<dbReference type="InterPro" id="IPR051677">
    <property type="entry name" value="AfsR-DnrI-RedD_regulator"/>
</dbReference>
<dbReference type="Pfam" id="PF00486">
    <property type="entry name" value="Trans_reg_C"/>
    <property type="match status" value="1"/>
</dbReference>
<evidence type="ECO:0000256" key="6">
    <source>
        <dbReference type="PROSITE-ProRule" id="PRU01091"/>
    </source>
</evidence>
<evidence type="ECO:0000256" key="5">
    <source>
        <dbReference type="ARBA" id="ARBA00023163"/>
    </source>
</evidence>
<dbReference type="SMART" id="SM00862">
    <property type="entry name" value="Trans_reg_C"/>
    <property type="match status" value="1"/>
</dbReference>
<dbReference type="GO" id="GO:0000160">
    <property type="term" value="P:phosphorelay signal transduction system"/>
    <property type="evidence" value="ECO:0007669"/>
    <property type="project" value="UniProtKB-KW"/>
</dbReference>
<dbReference type="Gene3D" id="1.25.40.10">
    <property type="entry name" value="Tetratricopeptide repeat domain"/>
    <property type="match status" value="1"/>
</dbReference>
<evidence type="ECO:0000256" key="1">
    <source>
        <dbReference type="ARBA" id="ARBA00005820"/>
    </source>
</evidence>
<proteinExistence type="inferred from homology"/>
<comment type="similarity">
    <text evidence="1">Belongs to the AfsR/DnrI/RedD regulatory family.</text>
</comment>
<dbReference type="SMART" id="SM01043">
    <property type="entry name" value="BTAD"/>
    <property type="match status" value="1"/>
</dbReference>
<evidence type="ECO:0000313" key="8">
    <source>
        <dbReference type="EMBL" id="SEG57351.1"/>
    </source>
</evidence>
<gene>
    <name evidence="8" type="ORF">SAMN05216223_106333</name>
</gene>
<dbReference type="InterPro" id="IPR011990">
    <property type="entry name" value="TPR-like_helical_dom_sf"/>
</dbReference>
<dbReference type="EMBL" id="FNVU01000006">
    <property type="protein sequence ID" value="SEG57351.1"/>
    <property type="molecule type" value="Genomic_DNA"/>
</dbReference>
<accession>A0A1H6B912</accession>
<dbReference type="InterPro" id="IPR005158">
    <property type="entry name" value="BTAD"/>
</dbReference>
<evidence type="ECO:0000256" key="4">
    <source>
        <dbReference type="ARBA" id="ARBA00023125"/>
    </source>
</evidence>
<keyword evidence="9" id="KW-1185">Reference proteome</keyword>
<dbReference type="AlphaFoldDB" id="A0A1H6B912"/>